<dbReference type="Gene3D" id="3.30.310.210">
    <property type="match status" value="1"/>
</dbReference>
<keyword evidence="7" id="KW-1185">Reference proteome</keyword>
<feature type="domain" description="K Homology" evidence="5">
    <location>
        <begin position="207"/>
        <end position="278"/>
    </location>
</feature>
<dbReference type="Gene3D" id="3.30.1370.10">
    <property type="entry name" value="K Homology domain, type 1"/>
    <property type="match status" value="2"/>
</dbReference>
<feature type="domain" description="K Homology" evidence="5">
    <location>
        <begin position="77"/>
        <end position="147"/>
    </location>
</feature>
<feature type="domain" description="K Homology" evidence="5">
    <location>
        <begin position="412"/>
        <end position="482"/>
    </location>
</feature>
<dbReference type="PROSITE" id="PS50084">
    <property type="entry name" value="KH_TYPE_1"/>
    <property type="match status" value="3"/>
</dbReference>
<dbReference type="EMBL" id="PUHR01000150">
    <property type="protein sequence ID" value="KAG0662151.1"/>
    <property type="molecule type" value="Genomic_DNA"/>
</dbReference>
<dbReference type="InterPro" id="IPR004087">
    <property type="entry name" value="KH_dom"/>
</dbReference>
<proteinExistence type="predicted"/>
<keyword evidence="2 3" id="KW-0694">RNA-binding</keyword>
<evidence type="ECO:0000313" key="7">
    <source>
        <dbReference type="Proteomes" id="UP000750334"/>
    </source>
</evidence>
<evidence type="ECO:0000256" key="3">
    <source>
        <dbReference type="PROSITE-ProRule" id="PRU00117"/>
    </source>
</evidence>
<reference evidence="6 7" key="1">
    <citation type="submission" date="2020-11" db="EMBL/GenBank/DDBJ databases">
        <title>Kefir isolates.</title>
        <authorList>
            <person name="Marcisauskas S."/>
            <person name="Kim Y."/>
            <person name="Blasche S."/>
        </authorList>
    </citation>
    <scope>NUCLEOTIDE SEQUENCE [LARGE SCALE GENOMIC DNA]</scope>
    <source>
        <strain evidence="6 7">OG2</strain>
    </source>
</reference>
<feature type="compositionally biased region" description="Basic and acidic residues" evidence="4">
    <location>
        <begin position="186"/>
        <end position="201"/>
    </location>
</feature>
<accession>A0A9P6W487</accession>
<dbReference type="InterPro" id="IPR004088">
    <property type="entry name" value="KH_dom_type_1"/>
</dbReference>
<dbReference type="AlphaFoldDB" id="A0A9P6W487"/>
<dbReference type="InterPro" id="IPR036612">
    <property type="entry name" value="KH_dom_type_1_sf"/>
</dbReference>
<protein>
    <recommendedName>
        <fullName evidence="5">K Homology domain-containing protein</fullName>
    </recommendedName>
</protein>
<evidence type="ECO:0000256" key="4">
    <source>
        <dbReference type="SAM" id="MobiDB-lite"/>
    </source>
</evidence>
<feature type="region of interest" description="Disordered" evidence="4">
    <location>
        <begin position="153"/>
        <end position="201"/>
    </location>
</feature>
<dbReference type="CDD" id="cd22438">
    <property type="entry name" value="KH-I_PCBP_rpt1"/>
    <property type="match status" value="1"/>
</dbReference>
<dbReference type="PANTHER" id="PTHR10288">
    <property type="entry name" value="KH DOMAIN CONTAINING RNA BINDING PROTEIN"/>
    <property type="match status" value="1"/>
</dbReference>
<dbReference type="SMART" id="SM00322">
    <property type="entry name" value="KH"/>
    <property type="match status" value="3"/>
</dbReference>
<dbReference type="SUPFAM" id="SSF54791">
    <property type="entry name" value="Eukaryotic type KH-domain (KH-domain type I)"/>
    <property type="match status" value="3"/>
</dbReference>
<evidence type="ECO:0000259" key="5">
    <source>
        <dbReference type="SMART" id="SM00322"/>
    </source>
</evidence>
<evidence type="ECO:0000313" key="6">
    <source>
        <dbReference type="EMBL" id="KAG0662151.1"/>
    </source>
</evidence>
<sequence length="494" mass="54398">MSETSENNGLLVSGLKRKNENVAEEQHLEAAIKRVALDEEELGKDCTTVVDGEKEEEAHETADIPPIPATIATTTEDNINLRMLCLVRDASLIVGPKGETISKVKSDTDTRINVSENIRGVPERVVYFRGTCENVAKAFGKVARILSGTTLPNSFSSSSSSLTSSASSSSSSSSVTLADEAAAEEDTTKKEQDPETVSEDKDIANTIPITVHLLIPHHLMGYIIGKHGSRLKEIEELSAAKLSASPYQLLPSNDRILKVIGVADALHIATFYIAQTMATFKDNLRNKKTVFYQPGPMYSVLNNNKNNYNSNHHHQQLQHNYYQNSNGSNSNVNGYRNNRRISTRVPMYMMVPPNEINNNDNNNHQLGYVYTPETAANATSFVPNFQIPNVRIVETSTTTSSSSPLYNLQTSQLLQQEIYIDENFVGNIIGREGKHINSIKETTGCSIFIEGPTKGATERKLIIKGTPMGSQAAIMLISNKIELDRNNSQRHNSN</sequence>
<dbReference type="CDD" id="cd00105">
    <property type="entry name" value="KH-I"/>
    <property type="match status" value="1"/>
</dbReference>
<gene>
    <name evidence="6" type="ORF">C6P45_001201</name>
</gene>
<feature type="compositionally biased region" description="Low complexity" evidence="4">
    <location>
        <begin position="154"/>
        <end position="180"/>
    </location>
</feature>
<dbReference type="Proteomes" id="UP000750334">
    <property type="component" value="Unassembled WGS sequence"/>
</dbReference>
<keyword evidence="1" id="KW-0677">Repeat</keyword>
<name>A0A9P6W487_MAUEX</name>
<comment type="caution">
    <text evidence="6">The sequence shown here is derived from an EMBL/GenBank/DDBJ whole genome shotgun (WGS) entry which is preliminary data.</text>
</comment>
<evidence type="ECO:0000256" key="2">
    <source>
        <dbReference type="ARBA" id="ARBA00022884"/>
    </source>
</evidence>
<dbReference type="Pfam" id="PF00013">
    <property type="entry name" value="KH_1"/>
    <property type="match status" value="3"/>
</dbReference>
<evidence type="ECO:0000256" key="1">
    <source>
        <dbReference type="ARBA" id="ARBA00022737"/>
    </source>
</evidence>
<dbReference type="GO" id="GO:0003723">
    <property type="term" value="F:RNA binding"/>
    <property type="evidence" value="ECO:0007669"/>
    <property type="project" value="UniProtKB-UniRule"/>
</dbReference>
<organism evidence="6 7">
    <name type="scientific">Maudiozyma exigua</name>
    <name type="common">Yeast</name>
    <name type="synonym">Kazachstania exigua</name>
    <dbReference type="NCBI Taxonomy" id="34358"/>
    <lineage>
        <taxon>Eukaryota</taxon>
        <taxon>Fungi</taxon>
        <taxon>Dikarya</taxon>
        <taxon>Ascomycota</taxon>
        <taxon>Saccharomycotina</taxon>
        <taxon>Saccharomycetes</taxon>
        <taxon>Saccharomycetales</taxon>
        <taxon>Saccharomycetaceae</taxon>
        <taxon>Maudiozyma</taxon>
    </lineage>
</organism>
<dbReference type="OrthoDB" id="1937934at2759"/>